<name>A0A6P4DX54_ARADU</name>
<protein>
    <submittedName>
        <fullName evidence="3">Uncharacterized protein LOC107496813</fullName>
    </submittedName>
</protein>
<dbReference type="AlphaFoldDB" id="A0A6P4DX54"/>
<evidence type="ECO:0000313" key="3">
    <source>
        <dbReference type="RefSeq" id="XP_015973629.1"/>
    </source>
</evidence>
<feature type="region of interest" description="Disordered" evidence="1">
    <location>
        <begin position="74"/>
        <end position="131"/>
    </location>
</feature>
<dbReference type="RefSeq" id="XP_015973629.1">
    <property type="nucleotide sequence ID" value="XM_016118143.3"/>
</dbReference>
<evidence type="ECO:0000256" key="1">
    <source>
        <dbReference type="SAM" id="MobiDB-lite"/>
    </source>
</evidence>
<accession>A0A6P4DX54</accession>
<dbReference type="GeneID" id="107496813"/>
<reference evidence="3" key="2">
    <citation type="submission" date="2025-08" db="UniProtKB">
        <authorList>
            <consortium name="RefSeq"/>
        </authorList>
    </citation>
    <scope>IDENTIFICATION</scope>
    <source>
        <tissue evidence="3">Whole plant</tissue>
    </source>
</reference>
<evidence type="ECO:0000313" key="2">
    <source>
        <dbReference type="Proteomes" id="UP000515211"/>
    </source>
</evidence>
<gene>
    <name evidence="3" type="primary">LOC107496813</name>
</gene>
<organism evidence="2 3">
    <name type="scientific">Arachis duranensis</name>
    <name type="common">Wild peanut</name>
    <dbReference type="NCBI Taxonomy" id="130453"/>
    <lineage>
        <taxon>Eukaryota</taxon>
        <taxon>Viridiplantae</taxon>
        <taxon>Streptophyta</taxon>
        <taxon>Embryophyta</taxon>
        <taxon>Tracheophyta</taxon>
        <taxon>Spermatophyta</taxon>
        <taxon>Magnoliopsida</taxon>
        <taxon>eudicotyledons</taxon>
        <taxon>Gunneridae</taxon>
        <taxon>Pentapetalae</taxon>
        <taxon>rosids</taxon>
        <taxon>fabids</taxon>
        <taxon>Fabales</taxon>
        <taxon>Fabaceae</taxon>
        <taxon>Papilionoideae</taxon>
        <taxon>50 kb inversion clade</taxon>
        <taxon>dalbergioids sensu lato</taxon>
        <taxon>Dalbergieae</taxon>
        <taxon>Pterocarpus clade</taxon>
        <taxon>Arachis</taxon>
    </lineage>
</organism>
<dbReference type="KEGG" id="adu:107496813"/>
<keyword evidence="2" id="KW-1185">Reference proteome</keyword>
<dbReference type="Proteomes" id="UP000515211">
    <property type="component" value="Chromosome 7"/>
</dbReference>
<sequence length="131" mass="14454">MIIVWLYAKPKLFYHIILSFTDYIPNNHKMMKPIFVAFLLLASLIFLPSSTLAARILAHNQRGDEKEAYRIGGRTALNPNGRGHAYPEGMGRGGGGGHSSPFVNPTPVPSYKRCSANNPYQGEPCRPPATK</sequence>
<reference evidence="2" key="1">
    <citation type="journal article" date="2016" name="Nat. Genet.">
        <title>The genome sequences of Arachis duranensis and Arachis ipaensis, the diploid ancestors of cultivated peanut.</title>
        <authorList>
            <person name="Bertioli D.J."/>
            <person name="Cannon S.B."/>
            <person name="Froenicke L."/>
            <person name="Huang G."/>
            <person name="Farmer A.D."/>
            <person name="Cannon E.K."/>
            <person name="Liu X."/>
            <person name="Gao D."/>
            <person name="Clevenger J."/>
            <person name="Dash S."/>
            <person name="Ren L."/>
            <person name="Moretzsohn M.C."/>
            <person name="Shirasawa K."/>
            <person name="Huang W."/>
            <person name="Vidigal B."/>
            <person name="Abernathy B."/>
            <person name="Chu Y."/>
            <person name="Niederhuth C.E."/>
            <person name="Umale P."/>
            <person name="Araujo A.C."/>
            <person name="Kozik A."/>
            <person name="Kim K.D."/>
            <person name="Burow M.D."/>
            <person name="Varshney R.K."/>
            <person name="Wang X."/>
            <person name="Zhang X."/>
            <person name="Barkley N."/>
            <person name="Guimaraes P.M."/>
            <person name="Isobe S."/>
            <person name="Guo B."/>
            <person name="Liao B."/>
            <person name="Stalker H.T."/>
            <person name="Schmitz R.J."/>
            <person name="Scheffler B.E."/>
            <person name="Leal-Bertioli S.C."/>
            <person name="Xun X."/>
            <person name="Jackson S.A."/>
            <person name="Michelmore R."/>
            <person name="Ozias-Akins P."/>
        </authorList>
    </citation>
    <scope>NUCLEOTIDE SEQUENCE [LARGE SCALE GENOMIC DNA]</scope>
    <source>
        <strain evidence="2">cv. V14167</strain>
    </source>
</reference>
<proteinExistence type="predicted"/>